<keyword evidence="1" id="KW-0812">Transmembrane</keyword>
<organism evidence="2 3">
    <name type="scientific">Veillonella absiana</name>
    <dbReference type="NCBI Taxonomy" id="3079305"/>
    <lineage>
        <taxon>Bacteria</taxon>
        <taxon>Bacillati</taxon>
        <taxon>Bacillota</taxon>
        <taxon>Negativicutes</taxon>
        <taxon>Veillonellales</taxon>
        <taxon>Veillonellaceae</taxon>
        <taxon>Veillonella</taxon>
    </lineage>
</organism>
<comment type="caution">
    <text evidence="2">The sequence shown here is derived from an EMBL/GenBank/DDBJ whole genome shotgun (WGS) entry which is preliminary data.</text>
</comment>
<gene>
    <name evidence="2" type="ORF">RVY80_07910</name>
</gene>
<accession>A0ABU3ZAR8</accession>
<dbReference type="RefSeq" id="WP_317330171.1">
    <property type="nucleotide sequence ID" value="NZ_JAWJZA010000008.1"/>
</dbReference>
<evidence type="ECO:0000313" key="3">
    <source>
        <dbReference type="Proteomes" id="UP001272515"/>
    </source>
</evidence>
<proteinExistence type="predicted"/>
<protein>
    <submittedName>
        <fullName evidence="2">Uncharacterized protein</fullName>
    </submittedName>
</protein>
<keyword evidence="1" id="KW-1133">Transmembrane helix</keyword>
<keyword evidence="1" id="KW-0472">Membrane</keyword>
<name>A0ABU3ZAR8_9FIRM</name>
<feature type="transmembrane region" description="Helical" evidence="1">
    <location>
        <begin position="21"/>
        <end position="44"/>
    </location>
</feature>
<evidence type="ECO:0000256" key="1">
    <source>
        <dbReference type="SAM" id="Phobius"/>
    </source>
</evidence>
<sequence length="136" mass="15504">MIQNNGLASKLRALLKAKMTPLWIAILILAGVVIYQQVMIVALLDQHALDHDTSDVYSYESRITNLEGRSNMHGSMIDDINKQIFYLRSDSAKFDWEIKQLQWQFPDLQVKPPAAKVNHELDFDANPGKVPDVKKL</sequence>
<dbReference type="EMBL" id="JAWJZB010000009">
    <property type="protein sequence ID" value="MDV5088761.1"/>
    <property type="molecule type" value="Genomic_DNA"/>
</dbReference>
<dbReference type="Proteomes" id="UP001272515">
    <property type="component" value="Unassembled WGS sequence"/>
</dbReference>
<keyword evidence="3" id="KW-1185">Reference proteome</keyword>
<evidence type="ECO:0000313" key="2">
    <source>
        <dbReference type="EMBL" id="MDV5088761.1"/>
    </source>
</evidence>
<reference evidence="2 3" key="1">
    <citation type="submission" date="2023-10" db="EMBL/GenBank/DDBJ databases">
        <title>Veillonella sp. nov., isolated from a pig farm feces dump.</title>
        <authorList>
            <person name="Chang Y.-H."/>
        </authorList>
    </citation>
    <scope>NUCLEOTIDE SEQUENCE [LARGE SCALE GENOMIC DNA]</scope>
    <source>
        <strain evidence="2 3">YH-vei2233</strain>
    </source>
</reference>